<name>A0A0D6ETM4_SPOSA</name>
<keyword evidence="3" id="KW-1185">Reference proteome</keyword>
<accession>A0A0D6ETM4</accession>
<feature type="region of interest" description="Disordered" evidence="1">
    <location>
        <begin position="1"/>
        <end position="23"/>
    </location>
</feature>
<protein>
    <submittedName>
        <fullName evidence="2">SPOSA6832_04810-mRNA-1:cds</fullName>
    </submittedName>
</protein>
<evidence type="ECO:0000313" key="3">
    <source>
        <dbReference type="Proteomes" id="UP000243876"/>
    </source>
</evidence>
<reference evidence="3" key="1">
    <citation type="submission" date="2015-02" db="EMBL/GenBank/DDBJ databases">
        <authorList>
            <person name="Gon?alves P."/>
        </authorList>
    </citation>
    <scope>NUCLEOTIDE SEQUENCE [LARGE SCALE GENOMIC DNA]</scope>
</reference>
<sequence length="383" mass="42263">MGPTCSSGRIQDTQVPAQQGELASSSPPVFPLLDLPQEVLLNIVAAVDQRESSPTFPEGPSEDLLALSRVNRWFHRVSFSRVWRSVRWTNPGRLRPPAFLAARSLAAFKAILEARTEPLPIQEFSVEDPTGEFGSAEAEDEDERETAALVQIIKRLAASGLQVLFLKEVLLSKQEANDLMEAIFTAPRLSALRFNQVSHSGTIRSFDEVSPLVHIRTCQIMHGSSSLLNLVPKCPNLDSLLLWPSSRRLGVHANTIKALLPRLRLLSMDSVHEGTAFRTIADEILRLSSLPYADPLPLEELFLEGSMTVSSRTVLLSSLAHLPSLRRLALYQYRSPKPALLSELAAVAPQLNSLTIVSGDCERSVEWPAPVVNPLPYFAARTR</sequence>
<proteinExistence type="predicted"/>
<dbReference type="Proteomes" id="UP000243876">
    <property type="component" value="Unassembled WGS sequence"/>
</dbReference>
<organism evidence="2 3">
    <name type="scientific">Sporidiobolus salmonicolor</name>
    <name type="common">Yeast-like fungus</name>
    <name type="synonym">Sporobolomyces salmonicolor</name>
    <dbReference type="NCBI Taxonomy" id="5005"/>
    <lineage>
        <taxon>Eukaryota</taxon>
        <taxon>Fungi</taxon>
        <taxon>Dikarya</taxon>
        <taxon>Basidiomycota</taxon>
        <taxon>Pucciniomycotina</taxon>
        <taxon>Microbotryomycetes</taxon>
        <taxon>Sporidiobolales</taxon>
        <taxon>Sporidiobolaceae</taxon>
        <taxon>Sporobolomyces</taxon>
    </lineage>
</organism>
<dbReference type="Gene3D" id="3.80.10.10">
    <property type="entry name" value="Ribonuclease Inhibitor"/>
    <property type="match status" value="1"/>
</dbReference>
<evidence type="ECO:0000313" key="2">
    <source>
        <dbReference type="EMBL" id="CEQ42940.1"/>
    </source>
</evidence>
<dbReference type="InterPro" id="IPR032675">
    <property type="entry name" value="LRR_dom_sf"/>
</dbReference>
<dbReference type="AlphaFoldDB" id="A0A0D6ETM4"/>
<feature type="non-terminal residue" evidence="2">
    <location>
        <position position="1"/>
    </location>
</feature>
<dbReference type="OrthoDB" id="2520810at2759"/>
<dbReference type="SUPFAM" id="SSF52047">
    <property type="entry name" value="RNI-like"/>
    <property type="match status" value="1"/>
</dbReference>
<dbReference type="EMBL" id="CENE01000041">
    <property type="protein sequence ID" value="CEQ42940.1"/>
    <property type="molecule type" value="Genomic_DNA"/>
</dbReference>
<evidence type="ECO:0000256" key="1">
    <source>
        <dbReference type="SAM" id="MobiDB-lite"/>
    </source>
</evidence>
<gene>
    <name evidence="2" type="primary">SPOSA6832_04810</name>
</gene>